<dbReference type="SUPFAM" id="SSF47473">
    <property type="entry name" value="EF-hand"/>
    <property type="match status" value="1"/>
</dbReference>
<feature type="domain" description="EF-hand" evidence="2">
    <location>
        <begin position="107"/>
        <end position="139"/>
    </location>
</feature>
<dbReference type="EMBL" id="BART01034802">
    <property type="protein sequence ID" value="GAH07841.1"/>
    <property type="molecule type" value="Genomic_DNA"/>
</dbReference>
<protein>
    <recommendedName>
        <fullName evidence="2">EF-hand domain-containing protein</fullName>
    </recommendedName>
</protein>
<dbReference type="InterPro" id="IPR050230">
    <property type="entry name" value="CALM/Myosin/TropC-like"/>
</dbReference>
<feature type="domain" description="EF-hand" evidence="2">
    <location>
        <begin position="34"/>
        <end position="69"/>
    </location>
</feature>
<dbReference type="InterPro" id="IPR011992">
    <property type="entry name" value="EF-hand-dom_pair"/>
</dbReference>
<dbReference type="Pfam" id="PF13499">
    <property type="entry name" value="EF-hand_7"/>
    <property type="match status" value="2"/>
</dbReference>
<evidence type="ECO:0000313" key="3">
    <source>
        <dbReference type="EMBL" id="GAH07841.1"/>
    </source>
</evidence>
<feature type="non-terminal residue" evidence="3">
    <location>
        <position position="1"/>
    </location>
</feature>
<sequence length="139" mass="16099">LQFKETFNIFDKNGDGKICRSELASVIRCLGKNPTESQLNQIMSEADTDENGFIDFTEFVRMIQNKLNYTDTEKQFIESFKLFDMDGNGYISTKELKHIMTSFGDKLTEEEANEMLRNADIDGDGLINYEEYVKMMMIN</sequence>
<feature type="domain" description="EF-hand" evidence="2">
    <location>
        <begin position="71"/>
        <end position="106"/>
    </location>
</feature>
<dbReference type="PANTHER" id="PTHR23048">
    <property type="entry name" value="MYOSIN LIGHT CHAIN 1, 3"/>
    <property type="match status" value="1"/>
</dbReference>
<evidence type="ECO:0000259" key="2">
    <source>
        <dbReference type="PROSITE" id="PS50222"/>
    </source>
</evidence>
<feature type="domain" description="EF-hand" evidence="2">
    <location>
        <begin position="1"/>
        <end position="33"/>
    </location>
</feature>
<organism evidence="3">
    <name type="scientific">marine sediment metagenome</name>
    <dbReference type="NCBI Taxonomy" id="412755"/>
    <lineage>
        <taxon>unclassified sequences</taxon>
        <taxon>metagenomes</taxon>
        <taxon>ecological metagenomes</taxon>
    </lineage>
</organism>
<dbReference type="InterPro" id="IPR002048">
    <property type="entry name" value="EF_hand_dom"/>
</dbReference>
<dbReference type="PANTHER" id="PTHR23048:SF0">
    <property type="entry name" value="CALMODULIN LIKE 3"/>
    <property type="match status" value="1"/>
</dbReference>
<keyword evidence="1" id="KW-0677">Repeat</keyword>
<comment type="caution">
    <text evidence="3">The sequence shown here is derived from an EMBL/GenBank/DDBJ whole genome shotgun (WGS) entry which is preliminary data.</text>
</comment>
<evidence type="ECO:0000256" key="1">
    <source>
        <dbReference type="ARBA" id="ARBA00022737"/>
    </source>
</evidence>
<accession>X1CHP7</accession>
<reference evidence="3" key="1">
    <citation type="journal article" date="2014" name="Front. Microbiol.">
        <title>High frequency of phylogenetically diverse reductive dehalogenase-homologous genes in deep subseafloor sedimentary metagenomes.</title>
        <authorList>
            <person name="Kawai M."/>
            <person name="Futagami T."/>
            <person name="Toyoda A."/>
            <person name="Takaki Y."/>
            <person name="Nishi S."/>
            <person name="Hori S."/>
            <person name="Arai W."/>
            <person name="Tsubouchi T."/>
            <person name="Morono Y."/>
            <person name="Uchiyama I."/>
            <person name="Ito T."/>
            <person name="Fujiyama A."/>
            <person name="Inagaki F."/>
            <person name="Takami H."/>
        </authorList>
    </citation>
    <scope>NUCLEOTIDE SEQUENCE</scope>
    <source>
        <strain evidence="3">Expedition CK06-06</strain>
    </source>
</reference>
<dbReference type="SMART" id="SM00054">
    <property type="entry name" value="EFh"/>
    <property type="match status" value="4"/>
</dbReference>
<dbReference type="GO" id="GO:0005509">
    <property type="term" value="F:calcium ion binding"/>
    <property type="evidence" value="ECO:0007669"/>
    <property type="project" value="InterPro"/>
</dbReference>
<dbReference type="Gene3D" id="1.10.238.10">
    <property type="entry name" value="EF-hand"/>
    <property type="match status" value="2"/>
</dbReference>
<dbReference type="AlphaFoldDB" id="X1CHP7"/>
<dbReference type="InterPro" id="IPR018247">
    <property type="entry name" value="EF_Hand_1_Ca_BS"/>
</dbReference>
<name>X1CHP7_9ZZZZ</name>
<dbReference type="FunFam" id="1.10.238.10:FF:000003">
    <property type="entry name" value="Calmodulin A"/>
    <property type="match status" value="1"/>
</dbReference>
<dbReference type="CDD" id="cd00051">
    <property type="entry name" value="EFh"/>
    <property type="match status" value="2"/>
</dbReference>
<dbReference type="PROSITE" id="PS50222">
    <property type="entry name" value="EF_HAND_2"/>
    <property type="match status" value="4"/>
</dbReference>
<proteinExistence type="predicted"/>
<gene>
    <name evidence="3" type="ORF">S01H4_59363</name>
</gene>
<dbReference type="PROSITE" id="PS00018">
    <property type="entry name" value="EF_HAND_1"/>
    <property type="match status" value="4"/>
</dbReference>
<dbReference type="GO" id="GO:0016460">
    <property type="term" value="C:myosin II complex"/>
    <property type="evidence" value="ECO:0007669"/>
    <property type="project" value="TreeGrafter"/>
</dbReference>